<gene>
    <name evidence="6" type="ORF">N7468_009957</name>
</gene>
<dbReference type="InterPro" id="IPR036864">
    <property type="entry name" value="Zn2-C6_fun-type_DNA-bd_sf"/>
</dbReference>
<dbReference type="RefSeq" id="XP_058325820.1">
    <property type="nucleotide sequence ID" value="XM_058479252.1"/>
</dbReference>
<keyword evidence="4" id="KW-0539">Nucleus</keyword>
<protein>
    <recommendedName>
        <fullName evidence="5">Zn(2)-C6 fungal-type domain-containing protein</fullName>
    </recommendedName>
</protein>
<evidence type="ECO:0000256" key="3">
    <source>
        <dbReference type="ARBA" id="ARBA00023163"/>
    </source>
</evidence>
<evidence type="ECO:0000256" key="4">
    <source>
        <dbReference type="ARBA" id="ARBA00023242"/>
    </source>
</evidence>
<dbReference type="GO" id="GO:0000981">
    <property type="term" value="F:DNA-binding transcription factor activity, RNA polymerase II-specific"/>
    <property type="evidence" value="ECO:0007669"/>
    <property type="project" value="InterPro"/>
</dbReference>
<keyword evidence="1" id="KW-0805">Transcription regulation</keyword>
<evidence type="ECO:0000313" key="7">
    <source>
        <dbReference type="Proteomes" id="UP001150941"/>
    </source>
</evidence>
<keyword evidence="3" id="KW-0804">Transcription</keyword>
<dbReference type="GO" id="GO:0008270">
    <property type="term" value="F:zinc ion binding"/>
    <property type="evidence" value="ECO:0007669"/>
    <property type="project" value="InterPro"/>
</dbReference>
<dbReference type="InterPro" id="IPR001138">
    <property type="entry name" value="Zn2Cys6_DnaBD"/>
</dbReference>
<proteinExistence type="predicted"/>
<dbReference type="AlphaFoldDB" id="A0A9W9TC26"/>
<feature type="domain" description="Zn(2)-C6 fungal-type" evidence="5">
    <location>
        <begin position="32"/>
        <end position="63"/>
    </location>
</feature>
<evidence type="ECO:0000256" key="2">
    <source>
        <dbReference type="ARBA" id="ARBA00023125"/>
    </source>
</evidence>
<dbReference type="OrthoDB" id="424974at2759"/>
<dbReference type="SUPFAM" id="SSF57701">
    <property type="entry name" value="Zn2/Cys6 DNA-binding domain"/>
    <property type="match status" value="1"/>
</dbReference>
<dbReference type="GeneID" id="83206556"/>
<reference evidence="6" key="1">
    <citation type="submission" date="2022-11" db="EMBL/GenBank/DDBJ databases">
        <authorList>
            <person name="Petersen C."/>
        </authorList>
    </citation>
    <scope>NUCLEOTIDE SEQUENCE</scope>
    <source>
        <strain evidence="6">IBT 19713</strain>
    </source>
</reference>
<name>A0A9W9TC26_9EURO</name>
<keyword evidence="7" id="KW-1185">Reference proteome</keyword>
<accession>A0A9W9TC26</accession>
<comment type="caution">
    <text evidence="6">The sequence shown here is derived from an EMBL/GenBank/DDBJ whole genome shotgun (WGS) entry which is preliminary data.</text>
</comment>
<evidence type="ECO:0000259" key="5">
    <source>
        <dbReference type="Pfam" id="PF00172"/>
    </source>
</evidence>
<reference evidence="6" key="2">
    <citation type="journal article" date="2023" name="IMA Fungus">
        <title>Comparative genomic study of the Penicillium genus elucidates a diverse pangenome and 15 lateral gene transfer events.</title>
        <authorList>
            <person name="Petersen C."/>
            <person name="Sorensen T."/>
            <person name="Nielsen M.R."/>
            <person name="Sondergaard T.E."/>
            <person name="Sorensen J.L."/>
            <person name="Fitzpatrick D.A."/>
            <person name="Frisvad J.C."/>
            <person name="Nielsen K.L."/>
        </authorList>
    </citation>
    <scope>NUCLEOTIDE SEQUENCE</scope>
    <source>
        <strain evidence="6">IBT 19713</strain>
    </source>
</reference>
<evidence type="ECO:0000256" key="1">
    <source>
        <dbReference type="ARBA" id="ARBA00023015"/>
    </source>
</evidence>
<keyword evidence="2" id="KW-0238">DNA-binding</keyword>
<dbReference type="Pfam" id="PF00172">
    <property type="entry name" value="Zn_clus"/>
    <property type="match status" value="1"/>
</dbReference>
<dbReference type="Proteomes" id="UP001150941">
    <property type="component" value="Unassembled WGS sequence"/>
</dbReference>
<dbReference type="GO" id="GO:0003677">
    <property type="term" value="F:DNA binding"/>
    <property type="evidence" value="ECO:0007669"/>
    <property type="project" value="UniProtKB-KW"/>
</dbReference>
<dbReference type="Gene3D" id="4.10.240.10">
    <property type="entry name" value="Zn(2)-C6 fungal-type DNA-binding domain"/>
    <property type="match status" value="1"/>
</dbReference>
<organism evidence="6 7">
    <name type="scientific">Penicillium chermesinum</name>
    <dbReference type="NCBI Taxonomy" id="63820"/>
    <lineage>
        <taxon>Eukaryota</taxon>
        <taxon>Fungi</taxon>
        <taxon>Dikarya</taxon>
        <taxon>Ascomycota</taxon>
        <taxon>Pezizomycotina</taxon>
        <taxon>Eurotiomycetes</taxon>
        <taxon>Eurotiomycetidae</taxon>
        <taxon>Eurotiales</taxon>
        <taxon>Aspergillaceae</taxon>
        <taxon>Penicillium</taxon>
    </lineage>
</organism>
<evidence type="ECO:0000313" key="6">
    <source>
        <dbReference type="EMBL" id="KAJ5216949.1"/>
    </source>
</evidence>
<sequence>MESADSDRPVKRVRQACEPCSCRYNTEAYQARRKKAKCPGEQPICSLCARLHQNCYYSEERRRRLASDDDNRSPLPTLPTLPDALDSRLQSLEGKIETVLDRLGYC</sequence>
<dbReference type="EMBL" id="JAPQKS010000008">
    <property type="protein sequence ID" value="KAJ5216949.1"/>
    <property type="molecule type" value="Genomic_DNA"/>
</dbReference>